<protein>
    <submittedName>
        <fullName evidence="2">Uncharacterized protein</fullName>
    </submittedName>
</protein>
<dbReference type="EMBL" id="JH000325">
    <property type="protein sequence ID" value="EGV99519.1"/>
    <property type="molecule type" value="Genomic_DNA"/>
</dbReference>
<accession>G3HF95</accession>
<sequence>MGQPNFLWAPKSLRGVPSCLSRRGTPSHSKKQTPRQTVPGETSPSYPLTLIPLRTAATQRDPRNKELEPEKIVYSTPPKKTKKTKPSQKTQELSPLLPVLESQDHLCRHSGVWRT</sequence>
<reference evidence="3" key="1">
    <citation type="journal article" date="2011" name="Nat. Biotechnol.">
        <title>The genomic sequence of the Chinese hamster ovary (CHO)-K1 cell line.</title>
        <authorList>
            <person name="Xu X."/>
            <person name="Nagarajan H."/>
            <person name="Lewis N.E."/>
            <person name="Pan S."/>
            <person name="Cai Z."/>
            <person name="Liu X."/>
            <person name="Chen W."/>
            <person name="Xie M."/>
            <person name="Wang W."/>
            <person name="Hammond S."/>
            <person name="Andersen M.R."/>
            <person name="Neff N."/>
            <person name="Passarelli B."/>
            <person name="Koh W."/>
            <person name="Fan H.C."/>
            <person name="Wang J."/>
            <person name="Gui Y."/>
            <person name="Lee K.H."/>
            <person name="Betenbaugh M.J."/>
            <person name="Quake S.R."/>
            <person name="Famili I."/>
            <person name="Palsson B.O."/>
            <person name="Wang J."/>
        </authorList>
    </citation>
    <scope>NUCLEOTIDE SEQUENCE [LARGE SCALE GENOMIC DNA]</scope>
    <source>
        <strain evidence="3">CHO K1 cell line</strain>
    </source>
</reference>
<evidence type="ECO:0000313" key="2">
    <source>
        <dbReference type="EMBL" id="EGV99519.1"/>
    </source>
</evidence>
<proteinExistence type="predicted"/>
<evidence type="ECO:0000313" key="3">
    <source>
        <dbReference type="Proteomes" id="UP000001075"/>
    </source>
</evidence>
<organism evidence="2 3">
    <name type="scientific">Cricetulus griseus</name>
    <name type="common">Chinese hamster</name>
    <name type="synonym">Cricetulus barabensis griseus</name>
    <dbReference type="NCBI Taxonomy" id="10029"/>
    <lineage>
        <taxon>Eukaryota</taxon>
        <taxon>Metazoa</taxon>
        <taxon>Chordata</taxon>
        <taxon>Craniata</taxon>
        <taxon>Vertebrata</taxon>
        <taxon>Euteleostomi</taxon>
        <taxon>Mammalia</taxon>
        <taxon>Eutheria</taxon>
        <taxon>Euarchontoglires</taxon>
        <taxon>Glires</taxon>
        <taxon>Rodentia</taxon>
        <taxon>Myomorpha</taxon>
        <taxon>Muroidea</taxon>
        <taxon>Cricetidae</taxon>
        <taxon>Cricetinae</taxon>
        <taxon>Cricetulus</taxon>
    </lineage>
</organism>
<dbReference type="Proteomes" id="UP000001075">
    <property type="component" value="Unassembled WGS sequence"/>
</dbReference>
<feature type="region of interest" description="Disordered" evidence="1">
    <location>
        <begin position="1"/>
        <end position="96"/>
    </location>
</feature>
<feature type="compositionally biased region" description="Basic and acidic residues" evidence="1">
    <location>
        <begin position="60"/>
        <end position="71"/>
    </location>
</feature>
<dbReference type="InParanoid" id="G3HF95"/>
<dbReference type="AlphaFoldDB" id="G3HF95"/>
<name>G3HF95_CRIGR</name>
<evidence type="ECO:0000256" key="1">
    <source>
        <dbReference type="SAM" id="MobiDB-lite"/>
    </source>
</evidence>
<gene>
    <name evidence="2" type="ORF">I79_009251</name>
</gene>
<feature type="compositionally biased region" description="Polar residues" evidence="1">
    <location>
        <begin position="34"/>
        <end position="46"/>
    </location>
</feature>